<dbReference type="InterPro" id="IPR036322">
    <property type="entry name" value="WD40_repeat_dom_sf"/>
</dbReference>
<dbReference type="SUPFAM" id="SSF56112">
    <property type="entry name" value="Protein kinase-like (PK-like)"/>
    <property type="match status" value="1"/>
</dbReference>
<dbReference type="InterPro" id="IPR015943">
    <property type="entry name" value="WD40/YVTN_repeat-like_dom_sf"/>
</dbReference>
<reference evidence="5" key="1">
    <citation type="submission" date="2021-01" db="EMBL/GenBank/DDBJ databases">
        <authorList>
            <person name="Kaushik A."/>
        </authorList>
    </citation>
    <scope>NUCLEOTIDE SEQUENCE</scope>
    <source>
        <strain evidence="5">AG2-2IIIB</strain>
    </source>
</reference>
<dbReference type="PROSITE" id="PS50082">
    <property type="entry name" value="WD_REPEATS_2"/>
    <property type="match status" value="6"/>
</dbReference>
<proteinExistence type="predicted"/>
<dbReference type="EMBL" id="CAJMWT010001940">
    <property type="protein sequence ID" value="CAE6426349.1"/>
    <property type="molecule type" value="Genomic_DNA"/>
</dbReference>
<feature type="repeat" description="WD" evidence="3">
    <location>
        <begin position="47"/>
        <end position="88"/>
    </location>
</feature>
<name>A0A8H2XKH0_9AGAM</name>
<dbReference type="PROSITE" id="PS00678">
    <property type="entry name" value="WD_REPEATS_1"/>
    <property type="match status" value="4"/>
</dbReference>
<organism evidence="5 6">
    <name type="scientific">Rhizoctonia solani</name>
    <dbReference type="NCBI Taxonomy" id="456999"/>
    <lineage>
        <taxon>Eukaryota</taxon>
        <taxon>Fungi</taxon>
        <taxon>Dikarya</taxon>
        <taxon>Basidiomycota</taxon>
        <taxon>Agaricomycotina</taxon>
        <taxon>Agaricomycetes</taxon>
        <taxon>Cantharellales</taxon>
        <taxon>Ceratobasidiaceae</taxon>
        <taxon>Rhizoctonia</taxon>
    </lineage>
</organism>
<dbReference type="InterPro" id="IPR050349">
    <property type="entry name" value="WD_LIS1/nudF_dynein_reg"/>
</dbReference>
<evidence type="ECO:0000256" key="3">
    <source>
        <dbReference type="PROSITE-ProRule" id="PRU00221"/>
    </source>
</evidence>
<dbReference type="Pfam" id="PF00400">
    <property type="entry name" value="WD40"/>
    <property type="match status" value="7"/>
</dbReference>
<dbReference type="InterPro" id="IPR001245">
    <property type="entry name" value="Ser-Thr/Tyr_kinase_cat_dom"/>
</dbReference>
<dbReference type="AlphaFoldDB" id="A0A8H2XKH0"/>
<dbReference type="CDD" id="cd00200">
    <property type="entry name" value="WD40"/>
    <property type="match status" value="1"/>
</dbReference>
<dbReference type="PROSITE" id="PS50294">
    <property type="entry name" value="WD_REPEATS_REGION"/>
    <property type="match status" value="5"/>
</dbReference>
<dbReference type="InterPro" id="IPR011009">
    <property type="entry name" value="Kinase-like_dom_sf"/>
</dbReference>
<dbReference type="SMART" id="SM00220">
    <property type="entry name" value="S_TKc"/>
    <property type="match status" value="1"/>
</dbReference>
<dbReference type="SMART" id="SM00320">
    <property type="entry name" value="WD40"/>
    <property type="match status" value="7"/>
</dbReference>
<evidence type="ECO:0000313" key="6">
    <source>
        <dbReference type="Proteomes" id="UP000663843"/>
    </source>
</evidence>
<dbReference type="InterPro" id="IPR000719">
    <property type="entry name" value="Prot_kinase_dom"/>
</dbReference>
<gene>
    <name evidence="5" type="ORF">RDB_LOCUS58872</name>
</gene>
<feature type="repeat" description="WD" evidence="3">
    <location>
        <begin position="138"/>
        <end position="179"/>
    </location>
</feature>
<dbReference type="PROSITE" id="PS50011">
    <property type="entry name" value="PROTEIN_KINASE_DOM"/>
    <property type="match status" value="1"/>
</dbReference>
<feature type="repeat" description="WD" evidence="3">
    <location>
        <begin position="181"/>
        <end position="222"/>
    </location>
</feature>
<dbReference type="InterPro" id="IPR019775">
    <property type="entry name" value="WD40_repeat_CS"/>
</dbReference>
<dbReference type="SUPFAM" id="SSF50978">
    <property type="entry name" value="WD40 repeat-like"/>
    <property type="match status" value="1"/>
</dbReference>
<feature type="domain" description="Protein kinase" evidence="4">
    <location>
        <begin position="344"/>
        <end position="610"/>
    </location>
</feature>
<dbReference type="InterPro" id="IPR001680">
    <property type="entry name" value="WD40_rpt"/>
</dbReference>
<dbReference type="InterPro" id="IPR020472">
    <property type="entry name" value="WD40_PAC1"/>
</dbReference>
<dbReference type="PANTHER" id="PTHR44129">
    <property type="entry name" value="WD REPEAT-CONTAINING PROTEIN POP1"/>
    <property type="match status" value="1"/>
</dbReference>
<dbReference type="Pfam" id="PF07714">
    <property type="entry name" value="PK_Tyr_Ser-Thr"/>
    <property type="match status" value="1"/>
</dbReference>
<feature type="repeat" description="WD" evidence="3">
    <location>
        <begin position="224"/>
        <end position="265"/>
    </location>
</feature>
<evidence type="ECO:0000256" key="1">
    <source>
        <dbReference type="ARBA" id="ARBA00022574"/>
    </source>
</evidence>
<dbReference type="InterPro" id="IPR008271">
    <property type="entry name" value="Ser/Thr_kinase_AS"/>
</dbReference>
<feature type="repeat" description="WD" evidence="3">
    <location>
        <begin position="4"/>
        <end position="45"/>
    </location>
</feature>
<dbReference type="Gene3D" id="1.10.510.10">
    <property type="entry name" value="Transferase(Phosphotransferase) domain 1"/>
    <property type="match status" value="1"/>
</dbReference>
<dbReference type="PRINTS" id="PR00109">
    <property type="entry name" value="TYRKINASE"/>
</dbReference>
<keyword evidence="1 3" id="KW-0853">WD repeat</keyword>
<dbReference type="PRINTS" id="PR00320">
    <property type="entry name" value="GPROTEINBRPT"/>
</dbReference>
<feature type="repeat" description="WD" evidence="3">
    <location>
        <begin position="266"/>
        <end position="299"/>
    </location>
</feature>
<dbReference type="GO" id="GO:0004672">
    <property type="term" value="F:protein kinase activity"/>
    <property type="evidence" value="ECO:0007669"/>
    <property type="project" value="InterPro"/>
</dbReference>
<keyword evidence="2" id="KW-0677">Repeat</keyword>
<dbReference type="PROSITE" id="PS00108">
    <property type="entry name" value="PROTEIN_KINASE_ST"/>
    <property type="match status" value="1"/>
</dbReference>
<protein>
    <recommendedName>
        <fullName evidence="4">Protein kinase domain-containing protein</fullName>
    </recommendedName>
</protein>
<sequence>MIIHEGHMMEVTSAVFSPDGRLIVSGSADRTIRMWDAYSPSRIGDPLRGHGECVRSVSYSPLGNIIASASSDKTLRLWDVNTHQQLGNPIKGNNYFWSVAFSPDAKLIASGCGGSLEPDCNTIQLWDVEKRTAASEPFKGHTQAAKSIQFSPDGSRLVSGSSDNTVRVWDIERGTTIVGPLMGHTDSVRSIALSPDGSQIVSGSLDSTIRLWDARTRMMIGNPYEGHPVHVYSVAFSPHGTYVVSGGKDDTVRFWDTRMGREVQSFKEHTNAVLSVAFSPCGQYVASSFYDGRIVIRNIPCDYPEPADNAGPQIISGQMSLQQVFDCLTRSGCIDLSSQMDTQQETALIVSGGGFGDIWKGQLHNGGQVAIKAWRTSTLEQCAYKTIKRAARELFLWSRMDHPNIHRLQGVIMFRNQYLGMVSEWMENGNLHEYLRKQPSADRYRLCVHVALGLDYMHSCNMIHGDLKAINVLVSSDGVAKISDFDFSIMKGASILVFSESSNSRSGSARWSAPEILLAETPIRTTQADIYALGMTMLEIFAERVPYPECQREFTIAKKVEKGTLPDRPRQLQDNKRGNIMWQLLLGCWNREPSHRPSSGQVVNALVSRICNL</sequence>
<comment type="caution">
    <text evidence="5">The sequence shown here is derived from an EMBL/GenBank/DDBJ whole genome shotgun (WGS) entry which is preliminary data.</text>
</comment>
<accession>A0A8H2XKH0</accession>
<evidence type="ECO:0000256" key="2">
    <source>
        <dbReference type="ARBA" id="ARBA00022737"/>
    </source>
</evidence>
<dbReference type="GO" id="GO:0005524">
    <property type="term" value="F:ATP binding"/>
    <property type="evidence" value="ECO:0007669"/>
    <property type="project" value="InterPro"/>
</dbReference>
<evidence type="ECO:0000313" key="5">
    <source>
        <dbReference type="EMBL" id="CAE6426349.1"/>
    </source>
</evidence>
<dbReference type="Gene3D" id="2.130.10.10">
    <property type="entry name" value="YVTN repeat-like/Quinoprotein amine dehydrogenase"/>
    <property type="match status" value="2"/>
</dbReference>
<evidence type="ECO:0000259" key="4">
    <source>
        <dbReference type="PROSITE" id="PS50011"/>
    </source>
</evidence>
<dbReference type="Proteomes" id="UP000663843">
    <property type="component" value="Unassembled WGS sequence"/>
</dbReference>